<dbReference type="EMBL" id="AZGF01000038">
    <property type="protein sequence ID" value="KRM09643.1"/>
    <property type="molecule type" value="Genomic_DNA"/>
</dbReference>
<evidence type="ECO:0000256" key="5">
    <source>
        <dbReference type="ARBA" id="ARBA00022679"/>
    </source>
</evidence>
<dbReference type="AlphaFoldDB" id="A0A0R1W0J2"/>
<feature type="domain" description="Aminotransferase class I/classII large" evidence="7">
    <location>
        <begin position="41"/>
        <end position="385"/>
    </location>
</feature>
<proteinExistence type="inferred from homology"/>
<dbReference type="InterPro" id="IPR015421">
    <property type="entry name" value="PyrdxlP-dep_Trfase_major"/>
</dbReference>
<gene>
    <name evidence="8" type="ORF">FD16_GL001609</name>
</gene>
<accession>A0A0R1W0J2</accession>
<evidence type="ECO:0000256" key="1">
    <source>
        <dbReference type="ARBA" id="ARBA00001933"/>
    </source>
</evidence>
<dbReference type="PANTHER" id="PTHR42790:SF19">
    <property type="entry name" value="KYNURENINE_ALPHA-AMINOADIPATE AMINOTRANSFERASE, MITOCHONDRIAL"/>
    <property type="match status" value="1"/>
</dbReference>
<dbReference type="InterPro" id="IPR015422">
    <property type="entry name" value="PyrdxlP-dep_Trfase_small"/>
</dbReference>
<dbReference type="Pfam" id="PF00155">
    <property type="entry name" value="Aminotran_1_2"/>
    <property type="match status" value="1"/>
</dbReference>
<protein>
    <submittedName>
        <fullName evidence="8">GntR family transcriptional regulator</fullName>
    </submittedName>
</protein>
<evidence type="ECO:0000256" key="2">
    <source>
        <dbReference type="ARBA" id="ARBA00007441"/>
    </source>
</evidence>
<comment type="caution">
    <text evidence="8">The sequence shown here is derived from an EMBL/GenBank/DDBJ whole genome shotgun (WGS) entry which is preliminary data.</text>
</comment>
<dbReference type="RefSeq" id="WP_010621574.1">
    <property type="nucleotide sequence ID" value="NZ_AZGF01000038.1"/>
</dbReference>
<dbReference type="FunFam" id="3.40.640.10:FF:000053">
    <property type="entry name" value="Aminotransferase, class I"/>
    <property type="match status" value="1"/>
</dbReference>
<keyword evidence="6" id="KW-0663">Pyridoxal phosphate</keyword>
<dbReference type="Proteomes" id="UP000051820">
    <property type="component" value="Unassembled WGS sequence"/>
</dbReference>
<dbReference type="GO" id="GO:1901605">
    <property type="term" value="P:alpha-amino acid metabolic process"/>
    <property type="evidence" value="ECO:0007669"/>
    <property type="project" value="TreeGrafter"/>
</dbReference>
<evidence type="ECO:0000256" key="4">
    <source>
        <dbReference type="ARBA" id="ARBA00022576"/>
    </source>
</evidence>
<evidence type="ECO:0000259" key="7">
    <source>
        <dbReference type="Pfam" id="PF00155"/>
    </source>
</evidence>
<dbReference type="Gene3D" id="3.90.1150.10">
    <property type="entry name" value="Aspartate Aminotransferase, domain 1"/>
    <property type="match status" value="1"/>
</dbReference>
<comment type="similarity">
    <text evidence="2">Belongs to the class-I pyridoxal-phosphate-dependent aminotransferase family.</text>
</comment>
<dbReference type="SUPFAM" id="SSF53383">
    <property type="entry name" value="PLP-dependent transferases"/>
    <property type="match status" value="1"/>
</dbReference>
<dbReference type="OrthoDB" id="9802328at2"/>
<evidence type="ECO:0000313" key="9">
    <source>
        <dbReference type="Proteomes" id="UP000051820"/>
    </source>
</evidence>
<evidence type="ECO:0000256" key="6">
    <source>
        <dbReference type="ARBA" id="ARBA00022898"/>
    </source>
</evidence>
<dbReference type="InterPro" id="IPR004839">
    <property type="entry name" value="Aminotransferase_I/II_large"/>
</dbReference>
<keyword evidence="4" id="KW-0032">Aminotransferase</keyword>
<organism evidence="8 9">
    <name type="scientific">Paucilactobacillus suebicus DSM 5007 = KCTC 3549</name>
    <dbReference type="NCBI Taxonomy" id="1423807"/>
    <lineage>
        <taxon>Bacteria</taxon>
        <taxon>Bacillati</taxon>
        <taxon>Bacillota</taxon>
        <taxon>Bacilli</taxon>
        <taxon>Lactobacillales</taxon>
        <taxon>Lactobacillaceae</taxon>
        <taxon>Paucilactobacillus</taxon>
    </lineage>
</organism>
<dbReference type="Gene3D" id="3.40.640.10">
    <property type="entry name" value="Type I PLP-dependent aspartate aminotransferase-like (Major domain)"/>
    <property type="match status" value="1"/>
</dbReference>
<evidence type="ECO:0000256" key="3">
    <source>
        <dbReference type="ARBA" id="ARBA00011738"/>
    </source>
</evidence>
<dbReference type="GO" id="GO:0008483">
    <property type="term" value="F:transaminase activity"/>
    <property type="evidence" value="ECO:0007669"/>
    <property type="project" value="UniProtKB-KW"/>
</dbReference>
<dbReference type="eggNOG" id="COG1167">
    <property type="taxonomic scope" value="Bacteria"/>
</dbReference>
<reference evidence="8 9" key="1">
    <citation type="journal article" date="2015" name="Genome Announc.">
        <title>Expanding the biotechnology potential of lactobacilli through comparative genomics of 213 strains and associated genera.</title>
        <authorList>
            <person name="Sun Z."/>
            <person name="Harris H.M."/>
            <person name="McCann A."/>
            <person name="Guo C."/>
            <person name="Argimon S."/>
            <person name="Zhang W."/>
            <person name="Yang X."/>
            <person name="Jeffery I.B."/>
            <person name="Cooney J.C."/>
            <person name="Kagawa T.F."/>
            <person name="Liu W."/>
            <person name="Song Y."/>
            <person name="Salvetti E."/>
            <person name="Wrobel A."/>
            <person name="Rasinkangas P."/>
            <person name="Parkhill J."/>
            <person name="Rea M.C."/>
            <person name="O'Sullivan O."/>
            <person name="Ritari J."/>
            <person name="Douillard F.P."/>
            <person name="Paul Ross R."/>
            <person name="Yang R."/>
            <person name="Briner A.E."/>
            <person name="Felis G.E."/>
            <person name="de Vos W.M."/>
            <person name="Barrangou R."/>
            <person name="Klaenhammer T.R."/>
            <person name="Caufield P.W."/>
            <person name="Cui Y."/>
            <person name="Zhang H."/>
            <person name="O'Toole P.W."/>
        </authorList>
    </citation>
    <scope>NUCLEOTIDE SEQUENCE [LARGE SCALE GENOMIC DNA]</scope>
    <source>
        <strain evidence="8 9">DSM 5007</strain>
    </source>
</reference>
<comment type="cofactor">
    <cofactor evidence="1">
        <name>pyridoxal 5'-phosphate</name>
        <dbReference type="ChEBI" id="CHEBI:597326"/>
    </cofactor>
</comment>
<dbReference type="CDD" id="cd00609">
    <property type="entry name" value="AAT_like"/>
    <property type="match status" value="1"/>
</dbReference>
<dbReference type="InterPro" id="IPR015424">
    <property type="entry name" value="PyrdxlP-dep_Trfase"/>
</dbReference>
<dbReference type="InterPro" id="IPR050859">
    <property type="entry name" value="Class-I_PLP-dep_aminotransf"/>
</dbReference>
<name>A0A0R1W0J2_9LACO</name>
<dbReference type="PATRIC" id="fig|1423807.3.peg.1649"/>
<evidence type="ECO:0000313" key="8">
    <source>
        <dbReference type="EMBL" id="KRM09643.1"/>
    </source>
</evidence>
<dbReference type="PANTHER" id="PTHR42790">
    <property type="entry name" value="AMINOTRANSFERASE"/>
    <property type="match status" value="1"/>
</dbReference>
<keyword evidence="5" id="KW-0808">Transferase</keyword>
<dbReference type="STRING" id="1423807.FD16_GL001609"/>
<sequence>MTYHFSNRVPKSDVDPVGDILKVAGDPKVMSFAGGLPAPELFPVEQVKRAADTVFEQKGQAALQYGSSKGIPELRQVILDRVKVEGIETDADHVMFATGSQQSIDLTGKMFLDEGSVVIVEDPTYLTAVDVFRSYGARFVGVAMDEEGMKMDALELALQDNPEARLIYTIPTFQNPTGRTMTLSRRKRLLELAEKYDVMVLEDNPYGAIRWEGENLPSLKSMDKTGHVIYMGTLSKILAPGLRLGWVVAEPELIKKYTMMKQSADLHTDSLAQYIAAEYFAQNDINEHIAKITSLYHKREQIMMNAIDKYFPAGVTHSNPEGGMFLWVMVPGVNDTQVLFDAALARNVAIVPGDPFFGNETIPGTFRMNYSNTHEDKIEDGVKRLAEAIEEVMDKK</sequence>
<keyword evidence="9" id="KW-1185">Reference proteome</keyword>
<dbReference type="GO" id="GO:0030170">
    <property type="term" value="F:pyridoxal phosphate binding"/>
    <property type="evidence" value="ECO:0007669"/>
    <property type="project" value="InterPro"/>
</dbReference>
<comment type="subunit">
    <text evidence="3">Homodimer.</text>
</comment>